<sequence length="129" mass="14094">MSTKQESMSAQERAVRIELLRVRASLERQTMSSQIHSLGEDLSPGNLWNSVKPSGLSMGGVVTSALSLSRRYPFLLSGASAVLSSFGGRWMRIGALALGAWKLFDSSKSAREKARNVLVPVRRNTDVDE</sequence>
<dbReference type="RefSeq" id="WP_042483255.1">
    <property type="nucleotide sequence ID" value="NZ_CAXOJJ010000031.1"/>
</dbReference>
<dbReference type="STRING" id="511.UZ73_07065"/>
<dbReference type="OrthoDB" id="8688669at2"/>
<dbReference type="Proteomes" id="UP000245216">
    <property type="component" value="Unassembled WGS sequence"/>
</dbReference>
<dbReference type="AlphaFoldDB" id="A0A2U2BL09"/>
<protein>
    <submittedName>
        <fullName evidence="1">Uncharacterized protein</fullName>
    </submittedName>
</protein>
<reference evidence="1 2" key="1">
    <citation type="submission" date="2018-05" db="EMBL/GenBank/DDBJ databases">
        <title>Genome Sequence of an Efficient Indole-Degrading Bacterium, Alcaligenes sp.YBY.</title>
        <authorList>
            <person name="Yang B."/>
        </authorList>
    </citation>
    <scope>NUCLEOTIDE SEQUENCE [LARGE SCALE GENOMIC DNA]</scope>
    <source>
        <strain evidence="1 2">YBY</strain>
    </source>
</reference>
<organism evidence="1 2">
    <name type="scientific">Alcaligenes faecalis</name>
    <dbReference type="NCBI Taxonomy" id="511"/>
    <lineage>
        <taxon>Bacteria</taxon>
        <taxon>Pseudomonadati</taxon>
        <taxon>Pseudomonadota</taxon>
        <taxon>Betaproteobacteria</taxon>
        <taxon>Burkholderiales</taxon>
        <taxon>Alcaligenaceae</taxon>
        <taxon>Alcaligenes</taxon>
    </lineage>
</organism>
<comment type="caution">
    <text evidence="1">The sequence shown here is derived from an EMBL/GenBank/DDBJ whole genome shotgun (WGS) entry which is preliminary data.</text>
</comment>
<evidence type="ECO:0000313" key="2">
    <source>
        <dbReference type="Proteomes" id="UP000245216"/>
    </source>
</evidence>
<evidence type="ECO:0000313" key="1">
    <source>
        <dbReference type="EMBL" id="PWE14676.1"/>
    </source>
</evidence>
<accession>A0A2U2BL09</accession>
<reference evidence="1 2" key="2">
    <citation type="submission" date="2018-05" db="EMBL/GenBank/DDBJ databases">
        <authorList>
            <person name="Lanie J.A."/>
            <person name="Ng W.-L."/>
            <person name="Kazmierczak K.M."/>
            <person name="Andrzejewski T.M."/>
            <person name="Davidsen T.M."/>
            <person name="Wayne K.J."/>
            <person name="Tettelin H."/>
            <person name="Glass J.I."/>
            <person name="Rusch D."/>
            <person name="Podicherti R."/>
            <person name="Tsui H.-C.T."/>
            <person name="Winkler M.E."/>
        </authorList>
    </citation>
    <scope>NUCLEOTIDE SEQUENCE [LARGE SCALE GENOMIC DNA]</scope>
    <source>
        <strain evidence="1 2">YBY</strain>
    </source>
</reference>
<proteinExistence type="predicted"/>
<dbReference type="EMBL" id="QEXO01000002">
    <property type="protein sequence ID" value="PWE14676.1"/>
    <property type="molecule type" value="Genomic_DNA"/>
</dbReference>
<gene>
    <name evidence="1" type="ORF">DF183_08170</name>
</gene>
<name>A0A2U2BL09_ALCFA</name>